<name>A0AAX2ZAC6_9FIRM</name>
<keyword evidence="3" id="KW-1185">Reference proteome</keyword>
<feature type="domain" description="Cysteine-rich small" evidence="1">
    <location>
        <begin position="4"/>
        <end position="86"/>
    </location>
</feature>
<gene>
    <name evidence="2" type="ORF">JW646_11095</name>
</gene>
<evidence type="ECO:0000259" key="1">
    <source>
        <dbReference type="Pfam" id="PF04071"/>
    </source>
</evidence>
<evidence type="ECO:0000313" key="3">
    <source>
        <dbReference type="Proteomes" id="UP001198983"/>
    </source>
</evidence>
<dbReference type="EMBL" id="CP081135">
    <property type="protein sequence ID" value="UEL46199.1"/>
    <property type="molecule type" value="Genomic_DNA"/>
</dbReference>
<dbReference type="RefSeq" id="WP_228415218.1">
    <property type="nucleotide sequence ID" value="NZ_CP081135.1"/>
</dbReference>
<accession>A0AAX2ZAC6</accession>
<protein>
    <submittedName>
        <fullName evidence="2">Cysteine-rich small domain-containing protein</fullName>
    </submittedName>
</protein>
<sequence length="87" mass="10316">MSENYKFFSHKECEYFPCHKTNDPDNFNCLFCYCPLYALKDKCGGNFKYTDSGIKDCSNCNLPHRRDNYDYIIGKFQDIINITKKND</sequence>
<evidence type="ECO:0000313" key="2">
    <source>
        <dbReference type="EMBL" id="UEL46199.1"/>
    </source>
</evidence>
<dbReference type="Pfam" id="PF04071">
    <property type="entry name" value="zf-like"/>
    <property type="match status" value="1"/>
</dbReference>
<reference evidence="2 3" key="1">
    <citation type="journal article" date="2023" name="Int. J. Syst. Evol. Microbiol.">
        <title>Terrisporobacter hibernicus sp. nov., isolated from bovine faeces in Northern Ireland.</title>
        <authorList>
            <person name="Mitchell M."/>
            <person name="Nguyen S.V."/>
            <person name="Connor M."/>
            <person name="Fairley D.J."/>
            <person name="Donoghue O."/>
            <person name="Marshall H."/>
            <person name="Koolman L."/>
            <person name="McMullan G."/>
            <person name="Schaffer K.E."/>
            <person name="McGrath J.W."/>
            <person name="Fanning S."/>
        </authorList>
    </citation>
    <scope>NUCLEOTIDE SEQUENCE [LARGE SCALE GENOMIC DNA]</scope>
    <source>
        <strain evidence="2 3">MCA3</strain>
    </source>
</reference>
<organism evidence="2 3">
    <name type="scientific">Terrisporobacter hibernicus</name>
    <dbReference type="NCBI Taxonomy" id="2813371"/>
    <lineage>
        <taxon>Bacteria</taxon>
        <taxon>Bacillati</taxon>
        <taxon>Bacillota</taxon>
        <taxon>Clostridia</taxon>
        <taxon>Peptostreptococcales</taxon>
        <taxon>Peptostreptococcaceae</taxon>
        <taxon>Terrisporobacter</taxon>
    </lineage>
</organism>
<proteinExistence type="predicted"/>
<dbReference type="InterPro" id="IPR007212">
    <property type="entry name" value="Zf-like"/>
</dbReference>
<dbReference type="Proteomes" id="UP001198983">
    <property type="component" value="Chromosome"/>
</dbReference>
<dbReference type="KEGG" id="tem:JW646_11095"/>
<dbReference type="AlphaFoldDB" id="A0AAX2ZAC6"/>